<comment type="subcellular location">
    <subcellularLocation>
        <location evidence="2">Cytoplasm</location>
        <location evidence="2">Nucleoid</location>
    </subcellularLocation>
</comment>
<dbReference type="GO" id="GO:0043590">
    <property type="term" value="C:bacterial nucleoid"/>
    <property type="evidence" value="ECO:0007669"/>
    <property type="project" value="UniProtKB-UniRule"/>
</dbReference>
<keyword evidence="5" id="KW-1185">Reference proteome</keyword>
<dbReference type="GO" id="GO:0005829">
    <property type="term" value="C:cytosol"/>
    <property type="evidence" value="ECO:0007669"/>
    <property type="project" value="TreeGrafter"/>
</dbReference>
<protein>
    <recommendedName>
        <fullName evidence="2">Nucleoid-associated protein Hfelis_05170</fullName>
    </recommendedName>
</protein>
<dbReference type="HAMAP" id="MF_00274">
    <property type="entry name" value="DNA_YbaB_EbfC"/>
    <property type="match status" value="1"/>
</dbReference>
<dbReference type="GO" id="GO:0003677">
    <property type="term" value="F:DNA binding"/>
    <property type="evidence" value="ECO:0007669"/>
    <property type="project" value="UniProtKB-UniRule"/>
</dbReference>
<dbReference type="HOGENOM" id="CLU_140930_2_1_7"/>
<dbReference type="SUPFAM" id="SSF82607">
    <property type="entry name" value="YbaB-like"/>
    <property type="match status" value="1"/>
</dbReference>
<proteinExistence type="inferred from homology"/>
<dbReference type="Proteomes" id="UP000007934">
    <property type="component" value="Chromosome"/>
</dbReference>
<dbReference type="PANTHER" id="PTHR33449">
    <property type="entry name" value="NUCLEOID-ASSOCIATED PROTEIN YBAB"/>
    <property type="match status" value="1"/>
</dbReference>
<keyword evidence="2" id="KW-0963">Cytoplasm</keyword>
<comment type="subunit">
    <text evidence="2">Homodimer.</text>
</comment>
<dbReference type="Pfam" id="PF02575">
    <property type="entry name" value="YbaB_DNA_bd"/>
    <property type="match status" value="1"/>
</dbReference>
<comment type="similarity">
    <text evidence="2">Belongs to the YbaB/EbfC family.</text>
</comment>
<dbReference type="STRING" id="936155.HFELIS_05170"/>
<reference evidence="4 5" key="1">
    <citation type="journal article" date="2011" name="Genome Biol. Evol.">
        <title>Comparative whole genome sequence analysis of the carcinogenic bacterial model pathogen Helicobacter felis.</title>
        <authorList>
            <person name="Arnold I.C."/>
            <person name="Zigova Z."/>
            <person name="Holden M."/>
            <person name="Lawley T.D."/>
            <person name="Rad R."/>
            <person name="Dougan G."/>
            <person name="Falkow S."/>
            <person name="Bentley S.D."/>
            <person name="Muller A."/>
        </authorList>
    </citation>
    <scope>NUCLEOTIDE SEQUENCE [LARGE SCALE GENOMIC DNA]</scope>
    <source>
        <strain evidence="5">ATCC 49179 / CCUG 28539 / NCTC 12436 / CS1</strain>
    </source>
</reference>
<evidence type="ECO:0000256" key="3">
    <source>
        <dbReference type="SAM" id="Coils"/>
    </source>
</evidence>
<dbReference type="NCBIfam" id="TIGR00103">
    <property type="entry name" value="DNA_YbaB_EbfC"/>
    <property type="match status" value="1"/>
</dbReference>
<name>E7A9X3_HELFC</name>
<dbReference type="RefSeq" id="WP_013468970.1">
    <property type="nucleotide sequence ID" value="NC_014810.2"/>
</dbReference>
<evidence type="ECO:0000256" key="2">
    <source>
        <dbReference type="HAMAP-Rule" id="MF_00274"/>
    </source>
</evidence>
<evidence type="ECO:0000313" key="4">
    <source>
        <dbReference type="EMBL" id="CBY82601.1"/>
    </source>
</evidence>
<keyword evidence="3" id="KW-0175">Coiled coil</keyword>
<dbReference type="GeneID" id="69053272"/>
<sequence length="101" mass="11074">MLDFSQLGGLLSQLQDQLKDMEEKNKDTEFNTKSGGGLVKVKLNGAGEVLDIQIDDSLLEDKEALQIYLMSALNEAYKQVEEARKNSAFGMLGGFNPFGGK</sequence>
<dbReference type="Gene3D" id="3.30.1310.10">
    <property type="entry name" value="Nucleoid-associated protein YbaB-like domain"/>
    <property type="match status" value="1"/>
</dbReference>
<evidence type="ECO:0000313" key="5">
    <source>
        <dbReference type="Proteomes" id="UP000007934"/>
    </source>
</evidence>
<comment type="function">
    <text evidence="2">Binds to DNA and alters its conformation. May be involved in regulation of gene expression, nucleoid organization and DNA protection.</text>
</comment>
<dbReference type="OrthoDB" id="5343857at2"/>
<keyword evidence="1 2" id="KW-0238">DNA-binding</keyword>
<dbReference type="PANTHER" id="PTHR33449:SF1">
    <property type="entry name" value="NUCLEOID-ASSOCIATED PROTEIN YBAB"/>
    <property type="match status" value="1"/>
</dbReference>
<organism evidence="4 5">
    <name type="scientific">Helicobacter felis (strain ATCC 49179 / CCUG 28539 / NCTC 12436 / CS1)</name>
    <dbReference type="NCBI Taxonomy" id="936155"/>
    <lineage>
        <taxon>Bacteria</taxon>
        <taxon>Pseudomonadati</taxon>
        <taxon>Campylobacterota</taxon>
        <taxon>Epsilonproteobacteria</taxon>
        <taxon>Campylobacterales</taxon>
        <taxon>Helicobacteraceae</taxon>
        <taxon>Helicobacter</taxon>
    </lineage>
</organism>
<evidence type="ECO:0000256" key="1">
    <source>
        <dbReference type="ARBA" id="ARBA00023125"/>
    </source>
</evidence>
<dbReference type="InterPro" id="IPR004401">
    <property type="entry name" value="YbaB/EbfC"/>
</dbReference>
<dbReference type="PIRSF" id="PIRSF004555">
    <property type="entry name" value="UCP004555"/>
    <property type="match status" value="1"/>
</dbReference>
<dbReference type="eggNOG" id="COG0718">
    <property type="taxonomic scope" value="Bacteria"/>
</dbReference>
<dbReference type="AlphaFoldDB" id="E7A9X3"/>
<feature type="coiled-coil region" evidence="3">
    <location>
        <begin position="4"/>
        <end position="31"/>
    </location>
</feature>
<accession>E7A9X3</accession>
<dbReference type="InterPro" id="IPR036894">
    <property type="entry name" value="YbaB-like_sf"/>
</dbReference>
<dbReference type="EMBL" id="FQ670179">
    <property type="protein sequence ID" value="CBY82601.1"/>
    <property type="molecule type" value="Genomic_DNA"/>
</dbReference>
<dbReference type="KEGG" id="hfe:HFELIS_05170"/>
<gene>
    <name evidence="4" type="ordered locus">Hfelis_05170</name>
</gene>